<comment type="caution">
    <text evidence="2">The sequence shown here is derived from an EMBL/GenBank/DDBJ whole genome shotgun (WGS) entry which is preliminary data.</text>
</comment>
<reference evidence="2 3" key="1">
    <citation type="submission" date="2017-04" db="EMBL/GenBank/DDBJ databases">
        <title>Novel microbial lineages endemic to geothermal iron-oxide mats fill important gaps in the evolutionary history of Archaea.</title>
        <authorList>
            <person name="Jay Z.J."/>
            <person name="Beam J.P."/>
            <person name="Dlakic M."/>
            <person name="Rusch D.B."/>
            <person name="Kozubal M.A."/>
            <person name="Inskeep W.P."/>
        </authorList>
    </citation>
    <scope>NUCLEOTIDE SEQUENCE [LARGE SCALE GENOMIC DNA]</scope>
    <source>
        <strain evidence="2">BE_D</strain>
    </source>
</reference>
<evidence type="ECO:0000313" key="3">
    <source>
        <dbReference type="Proteomes" id="UP000240569"/>
    </source>
</evidence>
<dbReference type="Proteomes" id="UP000240569">
    <property type="component" value="Unassembled WGS sequence"/>
</dbReference>
<name>A0A2R6AEE4_9ARCH</name>
<gene>
    <name evidence="2" type="ORF">B9Q02_09170</name>
</gene>
<organism evidence="2 3">
    <name type="scientific">Candidatus Marsarchaeota G1 archaeon BE_D</name>
    <dbReference type="NCBI Taxonomy" id="1978156"/>
    <lineage>
        <taxon>Archaea</taxon>
        <taxon>Candidatus Marsarchaeota</taxon>
        <taxon>Candidatus Marsarchaeota group 1</taxon>
    </lineage>
</organism>
<dbReference type="InterPro" id="IPR036527">
    <property type="entry name" value="SCP2_sterol-bd_dom_sf"/>
</dbReference>
<accession>A0A2R6AEE4</accession>
<dbReference type="Pfam" id="PF02036">
    <property type="entry name" value="SCP2"/>
    <property type="match status" value="1"/>
</dbReference>
<evidence type="ECO:0000259" key="1">
    <source>
        <dbReference type="Pfam" id="PF02036"/>
    </source>
</evidence>
<dbReference type="InterPro" id="IPR003033">
    <property type="entry name" value="SCP2_sterol-bd_dom"/>
</dbReference>
<sequence>MSAFTRIYVTIWLILFVSQTSKLLFPSKEWAQAFTQELEHDQDFKKVASGWAWRVVVRITELPDELAKSFGSKSIGLMLDLLNSKCVECKLVSEKEAAKIPYKLTASYNVWLKVLKQELEPYQALVTGKINLRGDLPRITRFSDAALMIVRAMAKVGCSN</sequence>
<dbReference type="Gene3D" id="3.30.1050.10">
    <property type="entry name" value="SCP2 sterol-binding domain"/>
    <property type="match status" value="1"/>
</dbReference>
<evidence type="ECO:0000313" key="2">
    <source>
        <dbReference type="EMBL" id="PSN84708.1"/>
    </source>
</evidence>
<dbReference type="AlphaFoldDB" id="A0A2R6AEE4"/>
<feature type="domain" description="SCP2" evidence="1">
    <location>
        <begin position="88"/>
        <end position="143"/>
    </location>
</feature>
<dbReference type="EMBL" id="NEXD01000071">
    <property type="protein sequence ID" value="PSN84708.1"/>
    <property type="molecule type" value="Genomic_DNA"/>
</dbReference>
<dbReference type="SUPFAM" id="SSF55718">
    <property type="entry name" value="SCP-like"/>
    <property type="match status" value="1"/>
</dbReference>
<protein>
    <recommendedName>
        <fullName evidence="1">SCP2 domain-containing protein</fullName>
    </recommendedName>
</protein>
<proteinExistence type="predicted"/>